<evidence type="ECO:0000256" key="4">
    <source>
        <dbReference type="ARBA" id="ARBA00023054"/>
    </source>
</evidence>
<dbReference type="InterPro" id="IPR016024">
    <property type="entry name" value="ARM-type_fold"/>
</dbReference>
<dbReference type="PANTHER" id="PTHR14978">
    <property type="entry name" value="BETA-CATENIN-LIKE PROTEIN 1 NUCLEAR ASSOCIATED PROTEIN"/>
    <property type="match status" value="1"/>
</dbReference>
<keyword evidence="5" id="KW-0539">Nucleus</keyword>
<feature type="compositionally biased region" description="Polar residues" evidence="10">
    <location>
        <begin position="1"/>
        <end position="15"/>
    </location>
</feature>
<comment type="subunit">
    <text evidence="7">Component of the PRP19-CDC5L splicing complex composed of a core complex comprising a homotetramer of PRPF19, CDC5L, PLRG1 and BCAS2, and at least three less stably associated proteins CTNNBL1, CWC15 and HSPA8. Interacts directly with CWC15 and CDC5L in the complex. Interacts with AICDA; the interaction is important for the antibody diversification activity of AICDA. Interacts with PRPF31 (via its NLS). Interacts (via its N-terminal NLS) with KPNA1 and KPNA2.</text>
</comment>
<comment type="subcellular location">
    <subcellularLocation>
        <location evidence="1">Nucleus</location>
    </subcellularLocation>
</comment>
<evidence type="ECO:0000259" key="11">
    <source>
        <dbReference type="SMART" id="SM01156"/>
    </source>
</evidence>
<reference evidence="12 13" key="1">
    <citation type="submission" date="2020-08" db="EMBL/GenBank/DDBJ databases">
        <authorList>
            <person name="Hejnol A."/>
        </authorList>
    </citation>
    <scope>NUCLEOTIDE SEQUENCE [LARGE SCALE GENOMIC DNA]</scope>
</reference>
<keyword evidence="2" id="KW-0597">Phosphoprotein</keyword>
<keyword evidence="13" id="KW-1185">Reference proteome</keyword>
<evidence type="ECO:0000313" key="13">
    <source>
        <dbReference type="Proteomes" id="UP000549394"/>
    </source>
</evidence>
<evidence type="ECO:0000256" key="9">
    <source>
        <dbReference type="ARBA" id="ARBA00083862"/>
    </source>
</evidence>
<evidence type="ECO:0000256" key="10">
    <source>
        <dbReference type="SAM" id="MobiDB-lite"/>
    </source>
</evidence>
<dbReference type="GO" id="GO:0005681">
    <property type="term" value="C:spliceosomal complex"/>
    <property type="evidence" value="ECO:0007669"/>
    <property type="project" value="TreeGrafter"/>
</dbReference>
<accession>A0A7I8V6U3</accession>
<evidence type="ECO:0000256" key="2">
    <source>
        <dbReference type="ARBA" id="ARBA00022553"/>
    </source>
</evidence>
<protein>
    <recommendedName>
        <fullName evidence="8">Beta-catenin-like protein 1</fullName>
    </recommendedName>
    <alternativeName>
        <fullName evidence="9">Nuclear-associated protein</fullName>
    </alternativeName>
</protein>
<comment type="function">
    <text evidence="6">Component of the PRP19-CDC5L complex that forms an integral part of the spliceosome and is required for activating pre-mRNA splicing. Participates in AID/AICDA-mediated somatic hypermutation (SHM) and class-switch recombination (CSR), 2 processes resulting in the production of high-affinity, mutated isotype-switched antibodies.</text>
</comment>
<evidence type="ECO:0000256" key="8">
    <source>
        <dbReference type="ARBA" id="ARBA00070106"/>
    </source>
</evidence>
<name>A0A7I8V6U3_9ANNE</name>
<keyword evidence="4" id="KW-0175">Coiled coil</keyword>
<sequence>MDVTEVFNNAEQTPNRALPGNSHQGEKRPAGDEPDVVPRKISAEEHKRRLLELVEQAEDVPDSIDETGLKRMILSFEKRVNKNQELRIKYSNQPTKFVDSEVDLHAAIQELHVIATQPNLYGILVQFKAHSTLLQLLLHSNTDIAVAVVDLLQELTDIDEDNQEDSGIDSLIDALMDEQLPLTLVQNMDRMDESIKEEASAIHNSLGIIENIIDVQPELTVTIAKQGILAWILKRLKLKAFEANKLYCSEILSILLQNQTEVQKMLGEADGIDILLQQLATYKRNEPSSNEEIEYMENIFNCVCSILSLNENRVRFVKGEGIQLMILMLKEKHASRNCAIKVLNHACSGDDGGPCCSKLIESLGLRAIFPLFMRTPKRHKKAGPNQEELEEHIISIVTSLVRHSEGAQRQRLMTKFSENNHEKIERLLELHFKYLERVEVVNKKVEKEREQLLKYGEVDEENEEEFYMQRLEAGLFCLQMVDYTLVEVSQAGQDVKNRIFEILRMRGASSKVIKTVVREYADNIGDAMDEDDRRHEQERILQLVDEF</sequence>
<dbReference type="OrthoDB" id="1898821at2759"/>
<feature type="domain" description="Beta-catenin-like protein 1 N-terminal" evidence="11">
    <location>
        <begin position="43"/>
        <end position="149"/>
    </location>
</feature>
<organism evidence="12 13">
    <name type="scientific">Dimorphilus gyrociliatus</name>
    <dbReference type="NCBI Taxonomy" id="2664684"/>
    <lineage>
        <taxon>Eukaryota</taxon>
        <taxon>Metazoa</taxon>
        <taxon>Spiralia</taxon>
        <taxon>Lophotrochozoa</taxon>
        <taxon>Annelida</taxon>
        <taxon>Polychaeta</taxon>
        <taxon>Polychaeta incertae sedis</taxon>
        <taxon>Dinophilidae</taxon>
        <taxon>Dimorphilus</taxon>
    </lineage>
</organism>
<dbReference type="SMART" id="SM01156">
    <property type="entry name" value="DUF1716"/>
    <property type="match status" value="1"/>
</dbReference>
<evidence type="ECO:0000256" key="1">
    <source>
        <dbReference type="ARBA" id="ARBA00004123"/>
    </source>
</evidence>
<dbReference type="FunFam" id="1.25.10.10:FF:001136">
    <property type="entry name" value="Beta-catenin-like protein 1"/>
    <property type="match status" value="1"/>
</dbReference>
<evidence type="ECO:0000256" key="5">
    <source>
        <dbReference type="ARBA" id="ARBA00023242"/>
    </source>
</evidence>
<dbReference type="SUPFAM" id="SSF48371">
    <property type="entry name" value="ARM repeat"/>
    <property type="match status" value="1"/>
</dbReference>
<dbReference type="PANTHER" id="PTHR14978:SF0">
    <property type="entry name" value="BETA-CATENIN-LIKE PROTEIN 1"/>
    <property type="match status" value="1"/>
</dbReference>
<proteinExistence type="predicted"/>
<dbReference type="GO" id="GO:0010467">
    <property type="term" value="P:gene expression"/>
    <property type="evidence" value="ECO:0007669"/>
    <property type="project" value="UniProtKB-ARBA"/>
</dbReference>
<dbReference type="AlphaFoldDB" id="A0A7I8V6U3"/>
<dbReference type="InterPro" id="IPR039678">
    <property type="entry name" value="CTNNBL1"/>
</dbReference>
<dbReference type="Pfam" id="PF08216">
    <property type="entry name" value="CTNNBL"/>
    <property type="match status" value="1"/>
</dbReference>
<gene>
    <name evidence="12" type="ORF">DGYR_LOCUS339</name>
</gene>
<dbReference type="InterPro" id="IPR013180">
    <property type="entry name" value="CTNNBL1_N"/>
</dbReference>
<dbReference type="Proteomes" id="UP000549394">
    <property type="component" value="Unassembled WGS sequence"/>
</dbReference>
<evidence type="ECO:0000256" key="3">
    <source>
        <dbReference type="ARBA" id="ARBA00022737"/>
    </source>
</evidence>
<dbReference type="InterPro" id="IPR011989">
    <property type="entry name" value="ARM-like"/>
</dbReference>
<evidence type="ECO:0000256" key="6">
    <source>
        <dbReference type="ARBA" id="ARBA00058456"/>
    </source>
</evidence>
<evidence type="ECO:0000256" key="7">
    <source>
        <dbReference type="ARBA" id="ARBA00061776"/>
    </source>
</evidence>
<evidence type="ECO:0000313" key="12">
    <source>
        <dbReference type="EMBL" id="CAD5110989.1"/>
    </source>
</evidence>
<comment type="caution">
    <text evidence="12">The sequence shown here is derived from an EMBL/GenBank/DDBJ whole genome shotgun (WGS) entry which is preliminary data.</text>
</comment>
<dbReference type="Gene3D" id="1.25.10.10">
    <property type="entry name" value="Leucine-rich Repeat Variant"/>
    <property type="match status" value="1"/>
</dbReference>
<feature type="region of interest" description="Disordered" evidence="10">
    <location>
        <begin position="1"/>
        <end position="38"/>
    </location>
</feature>
<keyword evidence="3" id="KW-0677">Repeat</keyword>
<dbReference type="EMBL" id="CAJFCJ010000001">
    <property type="protein sequence ID" value="CAD5110989.1"/>
    <property type="molecule type" value="Genomic_DNA"/>
</dbReference>
<feature type="compositionally biased region" description="Basic and acidic residues" evidence="10">
    <location>
        <begin position="24"/>
        <end position="38"/>
    </location>
</feature>